<dbReference type="STRING" id="490829.SAMN05421850_1185"/>
<dbReference type="EMBL" id="FNEB01000018">
    <property type="protein sequence ID" value="SDJ37637.1"/>
    <property type="molecule type" value="Genomic_DNA"/>
</dbReference>
<name>A0A1G8T8A2_9RHOB</name>
<dbReference type="Proteomes" id="UP000199340">
    <property type="component" value="Unassembled WGS sequence"/>
</dbReference>
<evidence type="ECO:0000313" key="2">
    <source>
        <dbReference type="Proteomes" id="UP000199340"/>
    </source>
</evidence>
<sequence>MTHASSAPVSSQLSPSLPNSLVGLARLLAREAARSEFATRCNTDEEGQAHA</sequence>
<gene>
    <name evidence="1" type="ORF">SAMN05421850_1185</name>
</gene>
<reference evidence="1 2" key="1">
    <citation type="submission" date="2016-10" db="EMBL/GenBank/DDBJ databases">
        <authorList>
            <person name="de Groot N.N."/>
        </authorList>
    </citation>
    <scope>NUCLEOTIDE SEQUENCE [LARGE SCALE GENOMIC DNA]</scope>
    <source>
        <strain evidence="1 2">DSM 28010</strain>
    </source>
</reference>
<proteinExistence type="predicted"/>
<dbReference type="AlphaFoldDB" id="A0A1G8T8A2"/>
<keyword evidence="2" id="KW-1185">Reference proteome</keyword>
<accession>A0A1G8T8A2</accession>
<evidence type="ECO:0000313" key="1">
    <source>
        <dbReference type="EMBL" id="SDJ37637.1"/>
    </source>
</evidence>
<organism evidence="1 2">
    <name type="scientific">Lutimaribacter saemankumensis</name>
    <dbReference type="NCBI Taxonomy" id="490829"/>
    <lineage>
        <taxon>Bacteria</taxon>
        <taxon>Pseudomonadati</taxon>
        <taxon>Pseudomonadota</taxon>
        <taxon>Alphaproteobacteria</taxon>
        <taxon>Rhodobacterales</taxon>
        <taxon>Roseobacteraceae</taxon>
        <taxon>Lutimaribacter</taxon>
    </lineage>
</organism>
<protein>
    <submittedName>
        <fullName evidence="1">Uncharacterized protein</fullName>
    </submittedName>
</protein>